<dbReference type="InterPro" id="IPR006311">
    <property type="entry name" value="TAT_signal"/>
</dbReference>
<dbReference type="Pfam" id="PF01497">
    <property type="entry name" value="Peripla_BP_2"/>
    <property type="match status" value="1"/>
</dbReference>
<keyword evidence="3" id="KW-0813">Transport</keyword>
<evidence type="ECO:0000256" key="1">
    <source>
        <dbReference type="ARBA" id="ARBA00004196"/>
    </source>
</evidence>
<dbReference type="InterPro" id="IPR051313">
    <property type="entry name" value="Bact_iron-sidero_bind"/>
</dbReference>
<protein>
    <submittedName>
        <fullName evidence="6">Periplasmic binding protein</fullName>
    </submittedName>
</protein>
<feature type="region of interest" description="Disordered" evidence="5">
    <location>
        <begin position="46"/>
        <end position="75"/>
    </location>
</feature>
<dbReference type="PROSITE" id="PS51318">
    <property type="entry name" value="TAT"/>
    <property type="match status" value="1"/>
</dbReference>
<dbReference type="GO" id="GO:0030288">
    <property type="term" value="C:outer membrane-bounded periplasmic space"/>
    <property type="evidence" value="ECO:0007669"/>
    <property type="project" value="TreeGrafter"/>
</dbReference>
<evidence type="ECO:0000256" key="2">
    <source>
        <dbReference type="ARBA" id="ARBA00008814"/>
    </source>
</evidence>
<dbReference type="PROSITE" id="PS50983">
    <property type="entry name" value="FE_B12_PBP"/>
    <property type="match status" value="1"/>
</dbReference>
<accession>A0A1B1M6X5</accession>
<dbReference type="GO" id="GO:1901678">
    <property type="term" value="P:iron coordination entity transport"/>
    <property type="evidence" value="ECO:0007669"/>
    <property type="project" value="UniProtKB-ARBA"/>
</dbReference>
<dbReference type="InterPro" id="IPR002491">
    <property type="entry name" value="ABC_transptr_periplasmic_BD"/>
</dbReference>
<dbReference type="PANTHER" id="PTHR30532">
    <property type="entry name" value="IRON III DICITRATE-BINDING PERIPLASMIC PROTEIN"/>
    <property type="match status" value="1"/>
</dbReference>
<evidence type="ECO:0000313" key="7">
    <source>
        <dbReference type="Proteomes" id="UP000092598"/>
    </source>
</evidence>
<evidence type="ECO:0000256" key="3">
    <source>
        <dbReference type="ARBA" id="ARBA00022448"/>
    </source>
</evidence>
<evidence type="ECO:0000256" key="4">
    <source>
        <dbReference type="ARBA" id="ARBA00022729"/>
    </source>
</evidence>
<dbReference type="PATRIC" id="fig|1915.4.peg.2287"/>
<evidence type="ECO:0000256" key="5">
    <source>
        <dbReference type="SAM" id="MobiDB-lite"/>
    </source>
</evidence>
<dbReference type="STRING" id="1915.SLINC_2050"/>
<dbReference type="PANTHER" id="PTHR30532:SF24">
    <property type="entry name" value="FERRIC ENTEROBACTIN-BINDING PERIPLASMIC PROTEIN FEPB"/>
    <property type="match status" value="1"/>
</dbReference>
<dbReference type="SUPFAM" id="SSF53807">
    <property type="entry name" value="Helical backbone' metal receptor"/>
    <property type="match status" value="1"/>
</dbReference>
<dbReference type="Proteomes" id="UP000092598">
    <property type="component" value="Chromosome"/>
</dbReference>
<reference evidence="6 7" key="1">
    <citation type="submission" date="2016-07" db="EMBL/GenBank/DDBJ databases">
        <title>Enhancement of antibiotic productionsby engineered nitrateutilization in actinobacteria.</title>
        <authorList>
            <person name="Meng S.C."/>
        </authorList>
    </citation>
    <scope>NUCLEOTIDE SEQUENCE [LARGE SCALE GENOMIC DNA]</scope>
    <source>
        <strain evidence="6 7">NRRL 2936</strain>
    </source>
</reference>
<sequence>MNSPLPASRSVLSRHSTSTDRALSRRTLLTSAGALGLGGLLAACGGSDDDPSEGQAGASTSGGPWSFKDDRGTTVRTDSTPKRIVAFVGAAAVLHDFGIECVGVFGPTTLENGEPDPRAGNIDVKKVTNLGNTYPQFNVERYASLRPELLVAQMTEPPALWYVPEESAKKIESLAPSVGILTTKSSLTEVIGRFAELAASLGADVDSAELSTARTTFETASDHLRRTTGSGARLKVMAISAAPDLMYVANPDDFTDLRYYKSLGVDFVTPTKLSEGGFWHQLSWENADTYDADLILVDNRPGTLQPADLAKAEPTWARLPAVRAGQIFPWVNEERFSYAGYGPRIDDLAAALEKSKKTA</sequence>
<dbReference type="EMBL" id="CP016438">
    <property type="protein sequence ID" value="ANS64274.1"/>
    <property type="molecule type" value="Genomic_DNA"/>
</dbReference>
<feature type="region of interest" description="Disordered" evidence="5">
    <location>
        <begin position="1"/>
        <end position="23"/>
    </location>
</feature>
<dbReference type="Gene3D" id="3.40.50.1980">
    <property type="entry name" value="Nitrogenase molybdenum iron protein domain"/>
    <property type="match status" value="2"/>
</dbReference>
<comment type="subcellular location">
    <subcellularLocation>
        <location evidence="1">Cell envelope</location>
    </subcellularLocation>
</comment>
<comment type="similarity">
    <text evidence="2">Belongs to the bacterial solute-binding protein 8 family.</text>
</comment>
<dbReference type="KEGG" id="sls:SLINC_2050"/>
<organism evidence="6 7">
    <name type="scientific">Streptomyces lincolnensis</name>
    <dbReference type="NCBI Taxonomy" id="1915"/>
    <lineage>
        <taxon>Bacteria</taxon>
        <taxon>Bacillati</taxon>
        <taxon>Actinomycetota</taxon>
        <taxon>Actinomycetes</taxon>
        <taxon>Kitasatosporales</taxon>
        <taxon>Streptomycetaceae</taxon>
        <taxon>Streptomyces</taxon>
    </lineage>
</organism>
<name>A0A1B1M6X5_STRLN</name>
<keyword evidence="4" id="KW-0732">Signal</keyword>
<evidence type="ECO:0000313" key="6">
    <source>
        <dbReference type="EMBL" id="ANS64274.1"/>
    </source>
</evidence>
<dbReference type="AlphaFoldDB" id="A0A1B1M6X5"/>
<feature type="compositionally biased region" description="Polar residues" evidence="5">
    <location>
        <begin position="1"/>
        <end position="21"/>
    </location>
</feature>
<proteinExistence type="inferred from homology"/>
<keyword evidence="7" id="KW-1185">Reference proteome</keyword>
<gene>
    <name evidence="6" type="ORF">SLINC_2050</name>
</gene>